<feature type="non-terminal residue" evidence="1">
    <location>
        <position position="101"/>
    </location>
</feature>
<proteinExistence type="predicted"/>
<gene>
    <name evidence="1" type="ORF">IPOD504_LOCUS15554</name>
</gene>
<keyword evidence="2" id="KW-1185">Reference proteome</keyword>
<evidence type="ECO:0000313" key="2">
    <source>
        <dbReference type="Proteomes" id="UP000837857"/>
    </source>
</evidence>
<protein>
    <submittedName>
        <fullName evidence="1">Uncharacterized protein</fullName>
    </submittedName>
</protein>
<dbReference type="EMBL" id="OW152819">
    <property type="protein sequence ID" value="CAH2073256.1"/>
    <property type="molecule type" value="Genomic_DNA"/>
</dbReference>
<organism evidence="1 2">
    <name type="scientific">Iphiclides podalirius</name>
    <name type="common">scarce swallowtail</name>
    <dbReference type="NCBI Taxonomy" id="110791"/>
    <lineage>
        <taxon>Eukaryota</taxon>
        <taxon>Metazoa</taxon>
        <taxon>Ecdysozoa</taxon>
        <taxon>Arthropoda</taxon>
        <taxon>Hexapoda</taxon>
        <taxon>Insecta</taxon>
        <taxon>Pterygota</taxon>
        <taxon>Neoptera</taxon>
        <taxon>Endopterygota</taxon>
        <taxon>Lepidoptera</taxon>
        <taxon>Glossata</taxon>
        <taxon>Ditrysia</taxon>
        <taxon>Papilionoidea</taxon>
        <taxon>Papilionidae</taxon>
        <taxon>Papilioninae</taxon>
        <taxon>Iphiclides</taxon>
    </lineage>
</organism>
<name>A0ABN8J204_9NEOP</name>
<evidence type="ECO:0000313" key="1">
    <source>
        <dbReference type="EMBL" id="CAH2073256.1"/>
    </source>
</evidence>
<reference evidence="1" key="1">
    <citation type="submission" date="2022-03" db="EMBL/GenBank/DDBJ databases">
        <authorList>
            <person name="Martin H S."/>
        </authorList>
    </citation>
    <scope>NUCLEOTIDE SEQUENCE</scope>
</reference>
<sequence length="101" mass="10605">MHRSERWYNICLRRYLSLGNVFDICQNISELTGARTRQSRGSRPSLSLALRSAHGSALGSALGSAFGSASAHYRACAIHGGLGGAQPAAKAAHGVEIVPIS</sequence>
<dbReference type="Proteomes" id="UP000837857">
    <property type="component" value="Chromosome 7"/>
</dbReference>
<accession>A0ABN8J204</accession>